<evidence type="ECO:0000256" key="3">
    <source>
        <dbReference type="ARBA" id="ARBA00022801"/>
    </source>
</evidence>
<dbReference type="InterPro" id="IPR038765">
    <property type="entry name" value="Papain-like_cys_pep_sf"/>
</dbReference>
<evidence type="ECO:0000256" key="2">
    <source>
        <dbReference type="ARBA" id="ARBA00022670"/>
    </source>
</evidence>
<evidence type="ECO:0000256" key="4">
    <source>
        <dbReference type="ARBA" id="ARBA00022807"/>
    </source>
</evidence>
<feature type="transmembrane region" description="Helical" evidence="6">
    <location>
        <begin position="29"/>
        <end position="52"/>
    </location>
</feature>
<name>A0ABQ5SIW0_9CHLO</name>
<comment type="similarity">
    <text evidence="1">Belongs to the peptidase C2 family.</text>
</comment>
<sequence length="456" mass="51410">MKPSKATLASAERGPGCTPSRWRCLGKAIFWPFILLLQALRIYLLGCILVYISRLGRGILCGMCVCCHCTFKDKSFPHSHISIGEWKGKTPAQIDSEVQWRRIADIVAASSRRGAKLFAGRIEPADICQGQLGDCWLMSALACLANQDGAVQQIFVTKEYNAYGKYKVRLYDAPKEAWVTVAVDDWIPCGDNGLPVFAKPNGDEAWVLLLEKAMAKFKGSYARLDGGSTMWALECLTGDFVFKFNMDSKTGKWKRFDIVHQAKPEGGGYNVMLRPSDDELDSDDMFNSMLFYNRKRSFIAASSGSGTDTQDINGIVQGHAYAICNVKRVDRFRLMQLRNPWGTFEWKGSWSDASSLWEENPKVKRALDFKPADDGTFWMEWKDFCEYYKCLDFCASTTGFEDISLDIHEERPYCGPVLGCLEGCFRYWVCCLGVRALFCSRKSRHFEQPTTGCCAC</sequence>
<keyword evidence="4 5" id="KW-0788">Thiol protease</keyword>
<keyword evidence="3 5" id="KW-0378">Hydrolase</keyword>
<evidence type="ECO:0000313" key="9">
    <source>
        <dbReference type="Proteomes" id="UP001165090"/>
    </source>
</evidence>
<proteinExistence type="inferred from homology"/>
<dbReference type="InterPro" id="IPR022684">
    <property type="entry name" value="Calpain_cysteine_protease"/>
</dbReference>
<dbReference type="PANTHER" id="PTHR10183:SF379">
    <property type="entry name" value="CALPAIN-5"/>
    <property type="match status" value="1"/>
</dbReference>
<feature type="active site" evidence="5">
    <location>
        <position position="339"/>
    </location>
</feature>
<dbReference type="PANTHER" id="PTHR10183">
    <property type="entry name" value="CALPAIN"/>
    <property type="match status" value="1"/>
</dbReference>
<evidence type="ECO:0000259" key="7">
    <source>
        <dbReference type="PROSITE" id="PS50203"/>
    </source>
</evidence>
<organism evidence="8 9">
    <name type="scientific">Volvox africanus</name>
    <dbReference type="NCBI Taxonomy" id="51714"/>
    <lineage>
        <taxon>Eukaryota</taxon>
        <taxon>Viridiplantae</taxon>
        <taxon>Chlorophyta</taxon>
        <taxon>core chlorophytes</taxon>
        <taxon>Chlorophyceae</taxon>
        <taxon>CS clade</taxon>
        <taxon>Chlamydomonadales</taxon>
        <taxon>Volvocaceae</taxon>
        <taxon>Volvox</taxon>
    </lineage>
</organism>
<keyword evidence="9" id="KW-1185">Reference proteome</keyword>
<dbReference type="InterPro" id="IPR000169">
    <property type="entry name" value="Pept_cys_AS"/>
</dbReference>
<dbReference type="PROSITE" id="PS50203">
    <property type="entry name" value="CALPAIN_CAT"/>
    <property type="match status" value="1"/>
</dbReference>
<protein>
    <recommendedName>
        <fullName evidence="7">Calpain catalytic domain-containing protein</fullName>
    </recommendedName>
</protein>
<evidence type="ECO:0000256" key="5">
    <source>
        <dbReference type="PROSITE-ProRule" id="PRU00239"/>
    </source>
</evidence>
<evidence type="ECO:0000313" key="8">
    <source>
        <dbReference type="EMBL" id="GLI69902.1"/>
    </source>
</evidence>
<dbReference type="Gene3D" id="3.90.70.10">
    <property type="entry name" value="Cysteine proteinases"/>
    <property type="match status" value="1"/>
</dbReference>
<keyword evidence="6" id="KW-0812">Transmembrane</keyword>
<dbReference type="PRINTS" id="PR00704">
    <property type="entry name" value="CALPAIN"/>
</dbReference>
<dbReference type="EMBL" id="BSDZ01000089">
    <property type="protein sequence ID" value="GLI69902.1"/>
    <property type="molecule type" value="Genomic_DNA"/>
</dbReference>
<keyword evidence="6" id="KW-0472">Membrane</keyword>
<feature type="active site" evidence="5">
    <location>
        <position position="135"/>
    </location>
</feature>
<dbReference type="SMART" id="SM00230">
    <property type="entry name" value="CysPc"/>
    <property type="match status" value="1"/>
</dbReference>
<feature type="active site" evidence="5">
    <location>
        <position position="319"/>
    </location>
</feature>
<feature type="domain" description="Calpain catalytic" evidence="7">
    <location>
        <begin position="70"/>
        <end position="397"/>
    </location>
</feature>
<keyword evidence="2 5" id="KW-0645">Protease</keyword>
<evidence type="ECO:0000256" key="6">
    <source>
        <dbReference type="SAM" id="Phobius"/>
    </source>
</evidence>
<keyword evidence="6" id="KW-1133">Transmembrane helix</keyword>
<evidence type="ECO:0000256" key="1">
    <source>
        <dbReference type="ARBA" id="ARBA00007623"/>
    </source>
</evidence>
<dbReference type="PROSITE" id="PS00139">
    <property type="entry name" value="THIOL_PROTEASE_CYS"/>
    <property type="match status" value="1"/>
</dbReference>
<dbReference type="CDD" id="cd00044">
    <property type="entry name" value="CysPc"/>
    <property type="match status" value="1"/>
</dbReference>
<accession>A0ABQ5SIW0</accession>
<comment type="caution">
    <text evidence="8">The sequence shown here is derived from an EMBL/GenBank/DDBJ whole genome shotgun (WGS) entry which is preliminary data.</text>
</comment>
<dbReference type="Pfam" id="PF00648">
    <property type="entry name" value="Peptidase_C2"/>
    <property type="match status" value="1"/>
</dbReference>
<reference evidence="8 9" key="1">
    <citation type="journal article" date="2023" name="IScience">
        <title>Expanded male sex-determining region conserved during the evolution of homothallism in the green alga Volvox.</title>
        <authorList>
            <person name="Yamamoto K."/>
            <person name="Matsuzaki R."/>
            <person name="Mahakham W."/>
            <person name="Heman W."/>
            <person name="Sekimoto H."/>
            <person name="Kawachi M."/>
            <person name="Minakuchi Y."/>
            <person name="Toyoda A."/>
            <person name="Nozaki H."/>
        </authorList>
    </citation>
    <scope>NUCLEOTIDE SEQUENCE [LARGE SCALE GENOMIC DNA]</scope>
    <source>
        <strain evidence="8 9">NIES-4468</strain>
    </source>
</reference>
<dbReference type="InterPro" id="IPR001300">
    <property type="entry name" value="Peptidase_C2_calpain_cat"/>
</dbReference>
<dbReference type="SUPFAM" id="SSF54001">
    <property type="entry name" value="Cysteine proteinases"/>
    <property type="match status" value="1"/>
</dbReference>
<gene>
    <name evidence="8" type="ORF">VaNZ11_014609</name>
</gene>
<dbReference type="Proteomes" id="UP001165090">
    <property type="component" value="Unassembled WGS sequence"/>
</dbReference>